<proteinExistence type="predicted"/>
<evidence type="ECO:0000313" key="3">
    <source>
        <dbReference type="EMBL" id="SDG78306.1"/>
    </source>
</evidence>
<keyword evidence="1" id="KW-0732">Signal</keyword>
<dbReference type="InterPro" id="IPR012334">
    <property type="entry name" value="Pectin_lyas_fold"/>
</dbReference>
<dbReference type="SUPFAM" id="SSF51126">
    <property type="entry name" value="Pectin lyase-like"/>
    <property type="match status" value="1"/>
</dbReference>
<organism evidence="3 4">
    <name type="scientific">Winogradskyella thalassocola</name>
    <dbReference type="NCBI Taxonomy" id="262004"/>
    <lineage>
        <taxon>Bacteria</taxon>
        <taxon>Pseudomonadati</taxon>
        <taxon>Bacteroidota</taxon>
        <taxon>Flavobacteriia</taxon>
        <taxon>Flavobacteriales</taxon>
        <taxon>Flavobacteriaceae</taxon>
        <taxon>Winogradskyella</taxon>
    </lineage>
</organism>
<dbReference type="OrthoDB" id="9757947at2"/>
<dbReference type="AlphaFoldDB" id="A0A1G7X2B7"/>
<dbReference type="Pfam" id="PF13229">
    <property type="entry name" value="Beta_helix"/>
    <property type="match status" value="1"/>
</dbReference>
<gene>
    <name evidence="3" type="ORF">SAMN04489796_101574</name>
</gene>
<dbReference type="EMBL" id="FNCZ01000001">
    <property type="protein sequence ID" value="SDG78306.1"/>
    <property type="molecule type" value="Genomic_DNA"/>
</dbReference>
<evidence type="ECO:0000259" key="2">
    <source>
        <dbReference type="Pfam" id="PF13229"/>
    </source>
</evidence>
<dbReference type="STRING" id="262004.SAMN04489796_101574"/>
<feature type="signal peptide" evidence="1">
    <location>
        <begin position="1"/>
        <end position="19"/>
    </location>
</feature>
<reference evidence="4" key="1">
    <citation type="submission" date="2016-10" db="EMBL/GenBank/DDBJ databases">
        <authorList>
            <person name="Varghese N."/>
            <person name="Submissions S."/>
        </authorList>
    </citation>
    <scope>NUCLEOTIDE SEQUENCE [LARGE SCALE GENOMIC DNA]</scope>
    <source>
        <strain evidence="4">DSM 15363</strain>
    </source>
</reference>
<dbReference type="Proteomes" id="UP000199492">
    <property type="component" value="Unassembled WGS sequence"/>
</dbReference>
<evidence type="ECO:0000313" key="4">
    <source>
        <dbReference type="Proteomes" id="UP000199492"/>
    </source>
</evidence>
<protein>
    <submittedName>
        <fullName evidence="3">Copper-binding protein (NosD)</fullName>
    </submittedName>
</protein>
<dbReference type="InterPro" id="IPR011050">
    <property type="entry name" value="Pectin_lyase_fold/virulence"/>
</dbReference>
<dbReference type="Gene3D" id="2.160.20.10">
    <property type="entry name" value="Single-stranded right-handed beta-helix, Pectin lyase-like"/>
    <property type="match status" value="1"/>
</dbReference>
<dbReference type="InterPro" id="IPR039448">
    <property type="entry name" value="Beta_helix"/>
</dbReference>
<sequence>MKTYGYFFLFFLFAQATYATDFYCDPVNGNSNNDGSKANPWGSLESVFEKGIEFKAGDAIFLLSGNHGDVKIIGQNEKYITISGLTGQNPAINSVIFGTEESPASKWIFNSITLNGAINLNTVFIHQNSSKIRLTENNFISNSKNFTAIDVKGTQCKIESNVISNYKNGIKVSSKKTQIRNNRIEFFSHNAITVLGDYNLFEYNLIKESIATDSEVNSGIYFTEKETKGNIFRGNTIVNFTKSNRAQLGLLNGIYGLKTIISESIFENNIIISNGEKGISLNGQLNNLKIVNNTVVNPYFGLNFNEKDETNTPLAIQVIGENDSSNLFIRNNLSNDVLFKNIKGIADYNLTLPVSVHDYDKCFKNWALFDFSLGPNSKALNSGTSDMAPNLDASLNKRSLGNFVNIGAFEYTKIDEANQVFNIPSESSDRQIHSKGKGDWDGQPQIRIGGVGENIDGAGVFPFKLPVIPGGKKILSANFKVYLSNLDNQPEGGIDLYALPPKSNFWVTEDLYYQGTFGQDVSARPIQNNFVDSNMYSGEIKANNIGQKGLKNYLNTIFEAGTKSEDYIFLRMNPNAKDVSDYNRWNFVSANSDKKENRPTLEITVGYPELNEGHVNTIESIKNNVVIAPNPKDNGEVNVYFLGFKQGKAVQLKLLNFSGEQVFEHTLNPLDLSDNVFRSKNLRLPIGKYLLEYTTEAETKKQILFVW</sequence>
<evidence type="ECO:0000256" key="1">
    <source>
        <dbReference type="SAM" id="SignalP"/>
    </source>
</evidence>
<dbReference type="InterPro" id="IPR006626">
    <property type="entry name" value="PbH1"/>
</dbReference>
<accession>A0A1G7X2B7</accession>
<name>A0A1G7X2B7_9FLAO</name>
<feature type="domain" description="Right handed beta helix" evidence="2">
    <location>
        <begin position="126"/>
        <end position="295"/>
    </location>
</feature>
<dbReference type="RefSeq" id="WP_092466070.1">
    <property type="nucleotide sequence ID" value="NZ_FNCZ01000001.1"/>
</dbReference>
<feature type="chain" id="PRO_5011438044" evidence="1">
    <location>
        <begin position="20"/>
        <end position="707"/>
    </location>
</feature>
<dbReference type="SMART" id="SM00710">
    <property type="entry name" value="PbH1"/>
    <property type="match status" value="5"/>
</dbReference>
<keyword evidence="4" id="KW-1185">Reference proteome</keyword>